<accession>A0A1R1AM58</accession>
<dbReference type="Gene3D" id="3.30.428.10">
    <property type="entry name" value="HIT-like"/>
    <property type="match status" value="1"/>
</dbReference>
<name>A0A1R1AM58_PAELA</name>
<dbReference type="STRING" id="1401.BK123_32715"/>
<dbReference type="AlphaFoldDB" id="A0A1R1AM58"/>
<gene>
    <name evidence="3" type="ORF">BK123_32715</name>
</gene>
<evidence type="ECO:0000256" key="1">
    <source>
        <dbReference type="PROSITE-ProRule" id="PRU00464"/>
    </source>
</evidence>
<protein>
    <recommendedName>
        <fullName evidence="2">HIT domain-containing protein</fullName>
    </recommendedName>
</protein>
<dbReference type="Proteomes" id="UP000187074">
    <property type="component" value="Unassembled WGS sequence"/>
</dbReference>
<proteinExistence type="predicted"/>
<evidence type="ECO:0000313" key="3">
    <source>
        <dbReference type="EMBL" id="OME86477.1"/>
    </source>
</evidence>
<reference evidence="3 4" key="1">
    <citation type="submission" date="2016-11" db="EMBL/GenBank/DDBJ databases">
        <title>Paenibacillus species isolates.</title>
        <authorList>
            <person name="Beno S.M."/>
        </authorList>
    </citation>
    <scope>NUCLEOTIDE SEQUENCE [LARGE SCALE GENOMIC DNA]</scope>
    <source>
        <strain evidence="3 4">FSL F4-0100</strain>
    </source>
</reference>
<evidence type="ECO:0000313" key="4">
    <source>
        <dbReference type="Proteomes" id="UP000187074"/>
    </source>
</evidence>
<dbReference type="RefSeq" id="WP_076326471.1">
    <property type="nucleotide sequence ID" value="NZ_MRTF01000021.1"/>
</dbReference>
<sequence>MEQVEKCLICEKHRLVNHDAFLYKSNYWFLYAGPFDSQVLGYIYLEPIRHVEEWQSFSAEELEEMTIILPMLEKVLRKISKLERLYTVTISEAVRHLHIHLIPRYQNQEKKGIALIEQATQQKPDAIEFDHSSYYEFVSHLKREIAVEYSLVEGKSS</sequence>
<dbReference type="Pfam" id="PF01230">
    <property type="entry name" value="HIT"/>
    <property type="match status" value="1"/>
</dbReference>
<dbReference type="EMBL" id="MRTF01000021">
    <property type="protein sequence ID" value="OME86477.1"/>
    <property type="molecule type" value="Genomic_DNA"/>
</dbReference>
<feature type="domain" description="HIT" evidence="2">
    <location>
        <begin position="41"/>
        <end position="111"/>
    </location>
</feature>
<dbReference type="InterPro" id="IPR036265">
    <property type="entry name" value="HIT-like_sf"/>
</dbReference>
<dbReference type="InterPro" id="IPR011146">
    <property type="entry name" value="HIT-like"/>
</dbReference>
<dbReference type="GO" id="GO:0003824">
    <property type="term" value="F:catalytic activity"/>
    <property type="evidence" value="ECO:0007669"/>
    <property type="project" value="InterPro"/>
</dbReference>
<feature type="short sequence motif" description="Histidine triad motif" evidence="1">
    <location>
        <begin position="96"/>
        <end position="100"/>
    </location>
</feature>
<dbReference type="OrthoDB" id="9784774at2"/>
<organism evidence="3 4">
    <name type="scientific">Paenibacillus lautus</name>
    <name type="common">Bacillus lautus</name>
    <dbReference type="NCBI Taxonomy" id="1401"/>
    <lineage>
        <taxon>Bacteria</taxon>
        <taxon>Bacillati</taxon>
        <taxon>Bacillota</taxon>
        <taxon>Bacilli</taxon>
        <taxon>Bacillales</taxon>
        <taxon>Paenibacillaceae</taxon>
        <taxon>Paenibacillus</taxon>
    </lineage>
</organism>
<dbReference type="SUPFAM" id="SSF54197">
    <property type="entry name" value="HIT-like"/>
    <property type="match status" value="1"/>
</dbReference>
<dbReference type="PROSITE" id="PS51084">
    <property type="entry name" value="HIT_2"/>
    <property type="match status" value="1"/>
</dbReference>
<evidence type="ECO:0000259" key="2">
    <source>
        <dbReference type="PROSITE" id="PS51084"/>
    </source>
</evidence>
<comment type="caution">
    <text evidence="3">The sequence shown here is derived from an EMBL/GenBank/DDBJ whole genome shotgun (WGS) entry which is preliminary data.</text>
</comment>